<dbReference type="Pfam" id="PF17957">
    <property type="entry name" value="Big_7"/>
    <property type="match status" value="1"/>
</dbReference>
<feature type="chain" id="PRO_5047157150" evidence="1">
    <location>
        <begin position="26"/>
        <end position="761"/>
    </location>
</feature>
<name>A0ABZ2KPK2_9BACT</name>
<keyword evidence="4" id="KW-1185">Reference proteome</keyword>
<evidence type="ECO:0000256" key="1">
    <source>
        <dbReference type="SAM" id="SignalP"/>
    </source>
</evidence>
<accession>A0ABZ2KPK2</accession>
<organism evidence="3 4">
    <name type="scientific">Pendulispora rubella</name>
    <dbReference type="NCBI Taxonomy" id="2741070"/>
    <lineage>
        <taxon>Bacteria</taxon>
        <taxon>Pseudomonadati</taxon>
        <taxon>Myxococcota</taxon>
        <taxon>Myxococcia</taxon>
        <taxon>Myxococcales</taxon>
        <taxon>Sorangiineae</taxon>
        <taxon>Pendulisporaceae</taxon>
        <taxon>Pendulispora</taxon>
    </lineage>
</organism>
<dbReference type="Gene3D" id="2.60.40.10">
    <property type="entry name" value="Immunoglobulins"/>
    <property type="match status" value="2"/>
</dbReference>
<dbReference type="CDD" id="cd00063">
    <property type="entry name" value="FN3"/>
    <property type="match status" value="1"/>
</dbReference>
<evidence type="ECO:0000259" key="2">
    <source>
        <dbReference type="PROSITE" id="PS50853"/>
    </source>
</evidence>
<dbReference type="InterPro" id="IPR036116">
    <property type="entry name" value="FN3_sf"/>
</dbReference>
<dbReference type="RefSeq" id="WP_394830193.1">
    <property type="nucleotide sequence ID" value="NZ_CP089929.1"/>
</dbReference>
<dbReference type="PROSITE" id="PS50853">
    <property type="entry name" value="FN3"/>
    <property type="match status" value="1"/>
</dbReference>
<feature type="domain" description="Fibronectin type-III" evidence="2">
    <location>
        <begin position="536"/>
        <end position="634"/>
    </location>
</feature>
<gene>
    <name evidence="3" type="ORF">LVJ94_27165</name>
</gene>
<dbReference type="Proteomes" id="UP001374803">
    <property type="component" value="Chromosome"/>
</dbReference>
<dbReference type="EMBL" id="CP089983">
    <property type="protein sequence ID" value="WXB00591.1"/>
    <property type="molecule type" value="Genomic_DNA"/>
</dbReference>
<keyword evidence="1" id="KW-0732">Signal</keyword>
<dbReference type="PROSITE" id="PS51257">
    <property type="entry name" value="PROKAR_LIPOPROTEIN"/>
    <property type="match status" value="1"/>
</dbReference>
<evidence type="ECO:0000313" key="4">
    <source>
        <dbReference type="Proteomes" id="UP001374803"/>
    </source>
</evidence>
<sequence length="761" mass="83125">MNRRSILSSLGAPLLLACVSGCSDAGPAGHEEPQAAVSSKLAPSATIDSPVEGEKLPVGIVRVSGHYSNAYNLGISIAGKVIERVHTVTNGEESGTWYYDLDTSKLDGEFQLSIDALGWQPWRTVSVDNPAANVPKVTVASPADGGTVTARTPIRLEVNAKNDIASVSVRINGGPWRPASRVSGGYEYPWDPTPLGDATASIEARAVDARGNLGKSFTTYVQVGSGSIEPRHALPQDRAMWVWEGAAYSMIHNPGSRRALESLAASGKVKTIYFSVDRYSGEDMLEDFRPRVREFVSWAHTAGLDVYALIISAARPFCLGAFTPYQGYALSEYEKVLNYDLSSNPRERFDGLNIDLEPYTCNVYDTPTQLQWLTVLSRLIQRRDAAGSGHAFGPAIPFWLDGASLTWKGQEKTLDQHMQDLNDYVTVMAYRDSAEGMYITGQEEIAYAEKIGKPKSVSLALETIAISSSDADPWWISYSHMGRAYMESELTKLYATANPKPGFGGVVMHHFDSLLELPSDWSKDPSYPPYPKDYRAPSALSDRVKASPFDYQSVDLTWGRAYDDTHVNFYNIYRSEDPNFRPCEDNLVGATKDPWATDFGLLPSTRYYYRVSAVDVAGKEGPASPPVSAKTTAAEVQLRPMIVDAIELTPGSTPGTAAVRVRVVDKATGAPVPVAQVHGNFTKRGGLYLDIPTDENGWAQGTSEQLGLPSGIVGFSPKRIAANGYYWAAGYDRVHYTESDLVTTPKARAKPLVESRLHQDR</sequence>
<dbReference type="SMART" id="SM00060">
    <property type="entry name" value="FN3"/>
    <property type="match status" value="1"/>
</dbReference>
<proteinExistence type="predicted"/>
<protein>
    <submittedName>
        <fullName evidence="3">Ig-like domain-containing protein</fullName>
    </submittedName>
</protein>
<dbReference type="SUPFAM" id="SSF49265">
    <property type="entry name" value="Fibronectin type III"/>
    <property type="match status" value="1"/>
</dbReference>
<dbReference type="InterPro" id="IPR013783">
    <property type="entry name" value="Ig-like_fold"/>
</dbReference>
<reference evidence="3" key="1">
    <citation type="submission" date="2021-12" db="EMBL/GenBank/DDBJ databases">
        <title>Discovery of the Pendulisporaceae a myxobacterial family with distinct sporulation behavior and unique specialized metabolism.</title>
        <authorList>
            <person name="Garcia R."/>
            <person name="Popoff A."/>
            <person name="Bader C.D."/>
            <person name="Loehr J."/>
            <person name="Walesch S."/>
            <person name="Walt C."/>
            <person name="Boldt J."/>
            <person name="Bunk B."/>
            <person name="Haeckl F.J.F.P.J."/>
            <person name="Gunesch A.P."/>
            <person name="Birkelbach J."/>
            <person name="Nuebel U."/>
            <person name="Pietschmann T."/>
            <person name="Bach T."/>
            <person name="Mueller R."/>
        </authorList>
    </citation>
    <scope>NUCLEOTIDE SEQUENCE</scope>
    <source>
        <strain evidence="3">MSr11367</strain>
    </source>
</reference>
<evidence type="ECO:0000313" key="3">
    <source>
        <dbReference type="EMBL" id="WXB00591.1"/>
    </source>
</evidence>
<feature type="signal peptide" evidence="1">
    <location>
        <begin position="1"/>
        <end position="25"/>
    </location>
</feature>
<dbReference type="InterPro" id="IPR003961">
    <property type="entry name" value="FN3_dom"/>
</dbReference>